<protein>
    <recommendedName>
        <fullName evidence="2">MULE transposase domain-containing protein</fullName>
    </recommendedName>
</protein>
<dbReference type="Proteomes" id="UP001148786">
    <property type="component" value="Unassembled WGS sequence"/>
</dbReference>
<name>A0A9W8N088_9AGAR</name>
<feature type="domain" description="MULE transposase" evidence="2">
    <location>
        <begin position="841"/>
        <end position="931"/>
    </location>
</feature>
<feature type="region of interest" description="Disordered" evidence="1">
    <location>
        <begin position="1192"/>
        <end position="1260"/>
    </location>
</feature>
<dbReference type="PANTHER" id="PTHR47718:SF3">
    <property type="entry name" value="PROTEIN FAR1-RELATED SEQUENCE 5-LIKE"/>
    <property type="match status" value="1"/>
</dbReference>
<dbReference type="InterPro" id="IPR038765">
    <property type="entry name" value="Papain-like_cys_pep_sf"/>
</dbReference>
<sequence length="1260" mass="141408">MPQIPATASATVISPGEVVPSYGDLLPITAEMEDAYKKGMNSALITFQHDGEEYEFMYHFSKINLIREISNHQPAVQAYRHLLTHLQSRQFSLGPALEAFQNSSCTSRIQGFNIADFEMSKLECLLGENWLEEDVFNALLELAYFRQATKAIPASPIADPTPSNLILPTSFLADAVRAYDSSFRHYTREIVFVRQRIMKTAVKIVSMSQVYEDHFTAFVYKAGSSVIKYGDSMHQLPPQDMLPVLQWIFDGICNPGITRIEAGKIARQGFGGGEGSCGIAASNFMELAVHSRPGLCPWRGSNAKQFRDAALEDLILFHYAATQTSGSFETWTTSILEEFDDSLSDNSSNTESNNVSGFNDFNLYTPLSNHPIMVFAKQPVTSLRQAIERTVVRPAPPLSRLPSVPLNQVAQPLLPPFEPVQTSKKLGVKSISAPLPTHGPVSKISPLRPSHKRHQRSLDDIDSVLILKARKEPLAPKLPTSQLNDALDLSLPVTPKSRKSISSTFIDLSYISNSPIQQIKKENYTLMQPVKQETSSDVINLCTPEQRPRPRNRPTLMQPAVKQETGGNVIDLRTPEQHPRNKKFKISDSPTSHSVNPNSSLHRTVIPAPDRIQIGTIFHSVEEAQKAIFAREERLGHRWKIAQSRQDASGRKRKVTFRCDHYYYHKPTRSRNIDPSDYRKSKTIKTGCMAHVNVNRVAESGDWCVTLTDFEHNHPRATPEGAPVQRPATKEQKAAIGQLATDPSNHFTRGQIAAVLSTQTGTSKLEPRQISNIMMSARREAHTEIERLGGDINAIIASLQKKAQEEHGWNWRLKVDENMVVTGIWWQSPLQADLAKRYGDVLLNDNTYNRNRSGYPLNIGIIIDGHGSSRNVWYALHAVEDRSHFSWVLQSHIETTGYAPDVFMSDRHAALISSVQETMPLTDHCFCMHHLDGNVDQNLRRTVPPTEWSQFKDGFWAAYRAVSPEEFDRHWRELTQRFPSAQKYLDNELYPCREQWAWAFMSHKFTCGVRTTGRVEGENRVNKAIGGPKKSLKELFDGLNKRTDGQSVQELIKVRDSSRRQHASSIELIFPGPLQLLREYAGPFALTTCFAQMEQSMFYRTETILRPAGIETWADYAIQVGPSVGYTWEDGEETTGNPPASDPCPTQTVPSRTVFHEANAALRPLMNGIQTQEDLDDLLDDLNELRAHRQRAANAEQLHDPPILNPKGRPRTQRITGVLEGRARGGGATSRSAQNNGGRKCGICRQQGHRRDNCPSYPSG</sequence>
<evidence type="ECO:0000259" key="2">
    <source>
        <dbReference type="Pfam" id="PF10551"/>
    </source>
</evidence>
<evidence type="ECO:0000313" key="3">
    <source>
        <dbReference type="EMBL" id="KAJ3516162.1"/>
    </source>
</evidence>
<accession>A0A9W8N088</accession>
<feature type="region of interest" description="Disordered" evidence="1">
    <location>
        <begin position="571"/>
        <end position="603"/>
    </location>
</feature>
<feature type="compositionally biased region" description="Polar residues" evidence="1">
    <location>
        <begin position="588"/>
        <end position="602"/>
    </location>
</feature>
<organism evidence="3 4">
    <name type="scientific">Agrocybe chaxingu</name>
    <dbReference type="NCBI Taxonomy" id="84603"/>
    <lineage>
        <taxon>Eukaryota</taxon>
        <taxon>Fungi</taxon>
        <taxon>Dikarya</taxon>
        <taxon>Basidiomycota</taxon>
        <taxon>Agaricomycotina</taxon>
        <taxon>Agaricomycetes</taxon>
        <taxon>Agaricomycetidae</taxon>
        <taxon>Agaricales</taxon>
        <taxon>Agaricineae</taxon>
        <taxon>Strophariaceae</taxon>
        <taxon>Agrocybe</taxon>
    </lineage>
</organism>
<dbReference type="OrthoDB" id="2402896at2759"/>
<gene>
    <name evidence="3" type="ORF">NLJ89_g1290</name>
</gene>
<evidence type="ECO:0000313" key="4">
    <source>
        <dbReference type="Proteomes" id="UP001148786"/>
    </source>
</evidence>
<evidence type="ECO:0000256" key="1">
    <source>
        <dbReference type="SAM" id="MobiDB-lite"/>
    </source>
</evidence>
<dbReference type="Pfam" id="PF10551">
    <property type="entry name" value="MULE"/>
    <property type="match status" value="1"/>
</dbReference>
<dbReference type="AlphaFoldDB" id="A0A9W8N088"/>
<keyword evidence="4" id="KW-1185">Reference proteome</keyword>
<dbReference type="PANTHER" id="PTHR47718">
    <property type="entry name" value="OS01G0519700 PROTEIN"/>
    <property type="match status" value="1"/>
</dbReference>
<reference evidence="3" key="1">
    <citation type="submission" date="2022-07" db="EMBL/GenBank/DDBJ databases">
        <title>Genome Sequence of Agrocybe chaxingu.</title>
        <authorList>
            <person name="Buettner E."/>
        </authorList>
    </citation>
    <scope>NUCLEOTIDE SEQUENCE</scope>
    <source>
        <strain evidence="3">MP-N11</strain>
    </source>
</reference>
<dbReference type="EMBL" id="JANKHO010000065">
    <property type="protein sequence ID" value="KAJ3516162.1"/>
    <property type="molecule type" value="Genomic_DNA"/>
</dbReference>
<proteinExistence type="predicted"/>
<dbReference type="InterPro" id="IPR018289">
    <property type="entry name" value="MULE_transposase_dom"/>
</dbReference>
<dbReference type="SUPFAM" id="SSF54001">
    <property type="entry name" value="Cysteine proteinases"/>
    <property type="match status" value="1"/>
</dbReference>
<comment type="caution">
    <text evidence="3">The sequence shown here is derived from an EMBL/GenBank/DDBJ whole genome shotgun (WGS) entry which is preliminary data.</text>
</comment>